<keyword evidence="10" id="KW-1185">Reference proteome</keyword>
<comment type="function">
    <text evidence="7">Part of the tripartite ATP-independent periplasmic (TRAP) transport system.</text>
</comment>
<comment type="subunit">
    <text evidence="7">The complex comprises the extracytoplasmic solute receptor protein and the two transmembrane proteins.</text>
</comment>
<sequence length="437" mass="46454">MSPFEIGGGAVMLLVALILIGMPIGIGMLAVSVGAVALLRNETVAIRMMTQVANDSLEEYLFAVVPLFVLMGLLVTVSGVGKDTFDVFQKLLKRVTAGLGVATVFANAVFAAITGISIASATVFSRIAVPEMRRHGYTNRFATGVVAGSSVLGMLIPPSLLMIVYAVLAEQSVGRMFLAGVGPGLVLALAFTLTIWILATTRKSFVFERTDDATGYDDIRGRDVLRKSIPILALVTVVLGGLYGGFLNPTEAGAAGAFGALVIALMRRSLDRVTFWRILVETGLITVSVLFLILAATFFSRMLALTGVPRELAEFFLSDRIGPYGFLCVFILLIIALGCLIDSISIMLIVLPIALPVADAAGFDLIWFGVITVIATEIGLLTPPFGLSVYTIKSAMDDPTLRVGEIFRGAVPFILAMLATLAVIILFPSIATWLARI</sequence>
<dbReference type="AlphaFoldDB" id="A0A917SQY7"/>
<evidence type="ECO:0000256" key="7">
    <source>
        <dbReference type="RuleBase" id="RU369079"/>
    </source>
</evidence>
<feature type="domain" description="TRAP C4-dicarboxylate transport system permease DctM subunit" evidence="8">
    <location>
        <begin position="11"/>
        <end position="430"/>
    </location>
</feature>
<organism evidence="9 10">
    <name type="scientific">Pseudooceanicola nanhaiensis</name>
    <dbReference type="NCBI Taxonomy" id="375761"/>
    <lineage>
        <taxon>Bacteria</taxon>
        <taxon>Pseudomonadati</taxon>
        <taxon>Pseudomonadota</taxon>
        <taxon>Alphaproteobacteria</taxon>
        <taxon>Rhodobacterales</taxon>
        <taxon>Paracoccaceae</taxon>
        <taxon>Pseudooceanicola</taxon>
    </lineage>
</organism>
<dbReference type="GO" id="GO:0022857">
    <property type="term" value="F:transmembrane transporter activity"/>
    <property type="evidence" value="ECO:0007669"/>
    <property type="project" value="UniProtKB-UniRule"/>
</dbReference>
<feature type="transmembrane region" description="Helical" evidence="7">
    <location>
        <begin position="177"/>
        <end position="199"/>
    </location>
</feature>
<dbReference type="RefSeq" id="WP_028286360.1">
    <property type="nucleotide sequence ID" value="NZ_BMLF01000001.1"/>
</dbReference>
<comment type="subcellular location">
    <subcellularLocation>
        <location evidence="1 7">Cell inner membrane</location>
        <topology evidence="1 7">Multi-pass membrane protein</topology>
    </subcellularLocation>
</comment>
<evidence type="ECO:0000256" key="5">
    <source>
        <dbReference type="ARBA" id="ARBA00022989"/>
    </source>
</evidence>
<evidence type="ECO:0000256" key="1">
    <source>
        <dbReference type="ARBA" id="ARBA00004429"/>
    </source>
</evidence>
<keyword evidence="5 7" id="KW-1133">Transmembrane helix</keyword>
<dbReference type="NCBIfam" id="TIGR00786">
    <property type="entry name" value="dctM"/>
    <property type="match status" value="1"/>
</dbReference>
<evidence type="ECO:0000259" key="8">
    <source>
        <dbReference type="Pfam" id="PF06808"/>
    </source>
</evidence>
<feature type="transmembrane region" description="Helical" evidence="7">
    <location>
        <begin position="229"/>
        <end position="246"/>
    </location>
</feature>
<comment type="caution">
    <text evidence="7">Lacks conserved residue(s) required for the propagation of feature annotation.</text>
</comment>
<evidence type="ECO:0000256" key="3">
    <source>
        <dbReference type="ARBA" id="ARBA00022519"/>
    </source>
</evidence>
<feature type="transmembrane region" description="Helical" evidence="7">
    <location>
        <begin position="282"/>
        <end position="304"/>
    </location>
</feature>
<dbReference type="InterPro" id="IPR010656">
    <property type="entry name" value="DctM"/>
</dbReference>
<feature type="transmembrane region" description="Helical" evidence="7">
    <location>
        <begin position="141"/>
        <end position="165"/>
    </location>
</feature>
<feature type="transmembrane region" description="Helical" evidence="7">
    <location>
        <begin position="6"/>
        <end position="39"/>
    </location>
</feature>
<feature type="transmembrane region" description="Helical" evidence="7">
    <location>
        <begin position="365"/>
        <end position="390"/>
    </location>
</feature>
<dbReference type="PANTHER" id="PTHR33362">
    <property type="entry name" value="SIALIC ACID TRAP TRANSPORTER PERMEASE PROTEIN SIAT-RELATED"/>
    <property type="match status" value="1"/>
</dbReference>
<reference evidence="9" key="1">
    <citation type="journal article" date="2014" name="Int. J. Syst. Evol. Microbiol.">
        <title>Complete genome sequence of Corynebacterium casei LMG S-19264T (=DSM 44701T), isolated from a smear-ripened cheese.</title>
        <authorList>
            <consortium name="US DOE Joint Genome Institute (JGI-PGF)"/>
            <person name="Walter F."/>
            <person name="Albersmeier A."/>
            <person name="Kalinowski J."/>
            <person name="Ruckert C."/>
        </authorList>
    </citation>
    <scope>NUCLEOTIDE SEQUENCE</scope>
    <source>
        <strain evidence="9">CGMCC 1.6293</strain>
    </source>
</reference>
<proteinExistence type="inferred from homology"/>
<dbReference type="InterPro" id="IPR004681">
    <property type="entry name" value="TRAP_DctM"/>
</dbReference>
<dbReference type="EMBL" id="BMLF01000001">
    <property type="protein sequence ID" value="GGL94228.1"/>
    <property type="molecule type" value="Genomic_DNA"/>
</dbReference>
<dbReference type="Pfam" id="PF06808">
    <property type="entry name" value="DctM"/>
    <property type="match status" value="1"/>
</dbReference>
<comment type="caution">
    <text evidence="9">The sequence shown here is derived from an EMBL/GenBank/DDBJ whole genome shotgun (WGS) entry which is preliminary data.</text>
</comment>
<evidence type="ECO:0000256" key="2">
    <source>
        <dbReference type="ARBA" id="ARBA00022475"/>
    </source>
</evidence>
<evidence type="ECO:0000313" key="9">
    <source>
        <dbReference type="EMBL" id="GGL94228.1"/>
    </source>
</evidence>
<reference evidence="9" key="2">
    <citation type="submission" date="2020-09" db="EMBL/GenBank/DDBJ databases">
        <authorList>
            <person name="Sun Q."/>
            <person name="Zhou Y."/>
        </authorList>
    </citation>
    <scope>NUCLEOTIDE SEQUENCE</scope>
    <source>
        <strain evidence="9">CGMCC 1.6293</strain>
    </source>
</reference>
<keyword evidence="3 7" id="KW-0997">Cell inner membrane</keyword>
<keyword evidence="2" id="KW-1003">Cell membrane</keyword>
<feature type="transmembrane region" description="Helical" evidence="7">
    <location>
        <begin position="410"/>
        <end position="435"/>
    </location>
</feature>
<feature type="transmembrane region" description="Helical" evidence="7">
    <location>
        <begin position="60"/>
        <end position="81"/>
    </location>
</feature>
<evidence type="ECO:0000256" key="6">
    <source>
        <dbReference type="ARBA" id="ARBA00023136"/>
    </source>
</evidence>
<dbReference type="PIRSF" id="PIRSF006066">
    <property type="entry name" value="HI0050"/>
    <property type="match status" value="1"/>
</dbReference>
<keyword evidence="6 7" id="KW-0472">Membrane</keyword>
<accession>A0A917SQY7</accession>
<protein>
    <recommendedName>
        <fullName evidence="7">TRAP transporter large permease protein</fullName>
    </recommendedName>
</protein>
<comment type="similarity">
    <text evidence="7">Belongs to the TRAP transporter large permease family.</text>
</comment>
<dbReference type="PANTHER" id="PTHR33362:SF5">
    <property type="entry name" value="C4-DICARBOXYLATE TRAP TRANSPORTER LARGE PERMEASE PROTEIN DCTM"/>
    <property type="match status" value="1"/>
</dbReference>
<evidence type="ECO:0000256" key="4">
    <source>
        <dbReference type="ARBA" id="ARBA00022692"/>
    </source>
</evidence>
<dbReference type="GO" id="GO:0005886">
    <property type="term" value="C:plasma membrane"/>
    <property type="evidence" value="ECO:0007669"/>
    <property type="project" value="UniProtKB-SubCell"/>
</dbReference>
<evidence type="ECO:0000313" key="10">
    <source>
        <dbReference type="Proteomes" id="UP000649829"/>
    </source>
</evidence>
<dbReference type="Proteomes" id="UP000649829">
    <property type="component" value="Unassembled WGS sequence"/>
</dbReference>
<keyword evidence="7" id="KW-0813">Transport</keyword>
<feature type="transmembrane region" description="Helical" evidence="7">
    <location>
        <begin position="101"/>
        <end position="129"/>
    </location>
</feature>
<keyword evidence="4 7" id="KW-0812">Transmembrane</keyword>
<name>A0A917SQY7_9RHOB</name>
<feature type="transmembrane region" description="Helical" evidence="7">
    <location>
        <begin position="324"/>
        <end position="353"/>
    </location>
</feature>
<gene>
    <name evidence="9" type="ORF">GCM10011534_15470</name>
</gene>